<reference evidence="2" key="1">
    <citation type="submission" date="2022-08" db="UniProtKB">
        <authorList>
            <consortium name="EnsemblMetazoa"/>
        </authorList>
    </citation>
    <scope>IDENTIFICATION</scope>
    <source>
        <strain evidence="2">05x7-T-G4-1.051#20</strain>
    </source>
</reference>
<evidence type="ECO:0000256" key="1">
    <source>
        <dbReference type="SAM" id="Phobius"/>
    </source>
</evidence>
<dbReference type="KEGG" id="crg:105327499"/>
<organism evidence="2 3">
    <name type="scientific">Magallana gigas</name>
    <name type="common">Pacific oyster</name>
    <name type="synonym">Crassostrea gigas</name>
    <dbReference type="NCBI Taxonomy" id="29159"/>
    <lineage>
        <taxon>Eukaryota</taxon>
        <taxon>Metazoa</taxon>
        <taxon>Spiralia</taxon>
        <taxon>Lophotrochozoa</taxon>
        <taxon>Mollusca</taxon>
        <taxon>Bivalvia</taxon>
        <taxon>Autobranchia</taxon>
        <taxon>Pteriomorphia</taxon>
        <taxon>Ostreida</taxon>
        <taxon>Ostreoidea</taxon>
        <taxon>Ostreidae</taxon>
        <taxon>Magallana</taxon>
    </lineage>
</organism>
<evidence type="ECO:0000313" key="3">
    <source>
        <dbReference type="Proteomes" id="UP000005408"/>
    </source>
</evidence>
<keyword evidence="1" id="KW-0812">Transmembrane</keyword>
<feature type="transmembrane region" description="Helical" evidence="1">
    <location>
        <begin position="27"/>
        <end position="44"/>
    </location>
</feature>
<keyword evidence="1" id="KW-1133">Transmembrane helix</keyword>
<accession>A0A8W8HXF9</accession>
<keyword evidence="1" id="KW-0472">Membrane</keyword>
<name>A0A8W8HXF9_MAGGI</name>
<dbReference type="OrthoDB" id="525839at2759"/>
<dbReference type="GeneID" id="105327499"/>
<evidence type="ECO:0000313" key="2">
    <source>
        <dbReference type="EnsemblMetazoa" id="G11393.2:cds"/>
    </source>
</evidence>
<dbReference type="AlphaFoldDB" id="A0A8W8HXF9"/>
<dbReference type="RefSeq" id="XP_011426307.2">
    <property type="nucleotide sequence ID" value="XM_011428005.4"/>
</dbReference>
<protein>
    <submittedName>
        <fullName evidence="2">Uncharacterized protein</fullName>
    </submittedName>
</protein>
<dbReference type="Proteomes" id="UP000005408">
    <property type="component" value="Unassembled WGS sequence"/>
</dbReference>
<dbReference type="OMA" id="RHNITRN"/>
<proteinExistence type="predicted"/>
<sequence>MKRIKSLIVFVVSRTDSCVSVRMSAQYLIRVILFIGFYIGVAYSDGNNNNNVIRVETANAIHLSADNVLVVPSDIIVVELNVYSGEDDPFVQIPRAQIQPMLQSSFGWRNPGVPSGVGYKGFTLYNYEPNPIRIGCGSDMGVETGLLQRMGLRIDPTLRQTVQSQMQAGWSLHQSMHHGHRPHPGMPHQGIFCPRPPSSSTYEPHVWNNRTFVQRRNNCYNYASNIITNTFAQPGRANRHNITRNPPQLYGESVYYGAILDGLIPVPAPTQCLPSPGLNLIALVIWPGRDYHFYRLDKNGYFSHKPGRSPARNVDNSNNLILDPRTCDRGPYTVFKGFFTTNIFNVRHLM</sequence>
<dbReference type="EnsemblMetazoa" id="G11393.2">
    <property type="protein sequence ID" value="G11393.2:cds"/>
    <property type="gene ID" value="G11393"/>
</dbReference>
<keyword evidence="3" id="KW-1185">Reference proteome</keyword>